<evidence type="ECO:0000313" key="9">
    <source>
        <dbReference type="Proteomes" id="UP000515145"/>
    </source>
</evidence>
<evidence type="ECO:0000256" key="3">
    <source>
        <dbReference type="ARBA" id="ARBA00022989"/>
    </source>
</evidence>
<keyword evidence="2 6" id="KW-0812">Transmembrane</keyword>
<dbReference type="RefSeq" id="XP_028281088.1">
    <property type="nucleotide sequence ID" value="XM_028425287.1"/>
</dbReference>
<dbReference type="InterPro" id="IPR014745">
    <property type="entry name" value="MHC_II_a/b_N"/>
</dbReference>
<evidence type="ECO:0000256" key="1">
    <source>
        <dbReference type="ARBA" id="ARBA00004479"/>
    </source>
</evidence>
<evidence type="ECO:0000256" key="7">
    <source>
        <dbReference type="SAM" id="SignalP"/>
    </source>
</evidence>
<comment type="subcellular location">
    <subcellularLocation>
        <location evidence="1">Membrane</location>
        <topology evidence="1">Single-pass type I membrane protein</topology>
    </subcellularLocation>
</comment>
<evidence type="ECO:0000256" key="6">
    <source>
        <dbReference type="SAM" id="Phobius"/>
    </source>
</evidence>
<dbReference type="AlphaFoldDB" id="A0A6P7JVY3"/>
<organism evidence="9 10">
    <name type="scientific">Parambassis ranga</name>
    <name type="common">Indian glassy fish</name>
    <dbReference type="NCBI Taxonomy" id="210632"/>
    <lineage>
        <taxon>Eukaryota</taxon>
        <taxon>Metazoa</taxon>
        <taxon>Chordata</taxon>
        <taxon>Craniata</taxon>
        <taxon>Vertebrata</taxon>
        <taxon>Euteleostomi</taxon>
        <taxon>Actinopterygii</taxon>
        <taxon>Neopterygii</taxon>
        <taxon>Teleostei</taxon>
        <taxon>Neoteleostei</taxon>
        <taxon>Acanthomorphata</taxon>
        <taxon>Ovalentaria</taxon>
        <taxon>Ambassidae</taxon>
        <taxon>Parambassis</taxon>
    </lineage>
</organism>
<name>A0A6P7JVY3_9TELE</name>
<dbReference type="GO" id="GO:0042613">
    <property type="term" value="C:MHC class II protein complex"/>
    <property type="evidence" value="ECO:0007669"/>
    <property type="project" value="InterPro"/>
</dbReference>
<feature type="transmembrane region" description="Helical" evidence="6">
    <location>
        <begin position="493"/>
        <end position="515"/>
    </location>
</feature>
<dbReference type="Pfam" id="PF00969">
    <property type="entry name" value="MHC_II_beta"/>
    <property type="match status" value="1"/>
</dbReference>
<dbReference type="Proteomes" id="UP000515145">
    <property type="component" value="Chromosome 16"/>
</dbReference>
<dbReference type="GeneID" id="114448368"/>
<keyword evidence="6" id="KW-0472">Membrane</keyword>
<keyword evidence="3 6" id="KW-1133">Transmembrane helix</keyword>
<dbReference type="Gene3D" id="2.60.40.10">
    <property type="entry name" value="Immunoglobulins"/>
    <property type="match status" value="2"/>
</dbReference>
<dbReference type="InterPro" id="IPR050160">
    <property type="entry name" value="MHC/Immunoglobulin"/>
</dbReference>
<dbReference type="InParanoid" id="A0A6P7JVY3"/>
<dbReference type="GO" id="GO:0019882">
    <property type="term" value="P:antigen processing and presentation"/>
    <property type="evidence" value="ECO:0007669"/>
    <property type="project" value="InterPro"/>
</dbReference>
<accession>A0A6P7JVY3</accession>
<evidence type="ECO:0000313" key="10">
    <source>
        <dbReference type="RefSeq" id="XP_028281088.1"/>
    </source>
</evidence>
<feature type="domain" description="Ig-like" evidence="8">
    <location>
        <begin position="111"/>
        <end position="193"/>
    </location>
</feature>
<dbReference type="Gene3D" id="3.10.320.10">
    <property type="entry name" value="Class II Histocompatibility Antigen, M Beta Chain, Chain B, domain 1"/>
    <property type="match status" value="2"/>
</dbReference>
<gene>
    <name evidence="10" type="primary">LOC114448368</name>
</gene>
<evidence type="ECO:0000256" key="5">
    <source>
        <dbReference type="ARBA" id="ARBA00023180"/>
    </source>
</evidence>
<dbReference type="OrthoDB" id="9940220at2759"/>
<feature type="domain" description="Ig-like" evidence="8">
    <location>
        <begin position="391"/>
        <end position="473"/>
    </location>
</feature>
<dbReference type="InterPro" id="IPR003597">
    <property type="entry name" value="Ig_C1-set"/>
</dbReference>
<sequence>MSPAHSSLLLLVMLLARSAEGALYGYVQMHCITSFYDGRDAVYLEQYNFNKKLLMQYNSTVGKIVGYTERTIRLADDLNEMKTFLDHRAWLTNLCKKNIPLGRGLMTPVEPYVVLRSIKSEGSKHPRVLVCSVYNFYPKQIRVTWLRDGRETTSDVTSTDEVSDGNWLHQVHSYLEFTPTPGEKISCRVEHASLMRPKLYDWVPVHDWGVEKIAVGTAGVLLGLVFVVAGVIYYKMNSAVRVAVPTEIYGFVCSVFDDLLLEHEVLCSHSPDAPQHQCFTNMSTKSFLSLAPLLLLFFPGTRAHFGYGLCRCQLTSTHDVVYLEQIYMNKVLLGEYNSTSGKFVGYTEKAKEITDELNRSQHFLKQEKKNEAKCRTYVALAYNLPVHTVEPSIKLRSVKAADGKHPGMLSCSAYDFYPKQIKLTWLRDGKEETFGVTSTEELSNGNWFYQVHSFLEFMPTPGEKITCRVEHASLRKPMLYDWEPITESEKNKIAVGAAGLLLGLVIFLIGLIFYLKKPTGRMLVPTSYTYKTSQAPEGESSD</sequence>
<dbReference type="GO" id="GO:0006955">
    <property type="term" value="P:immune response"/>
    <property type="evidence" value="ECO:0007669"/>
    <property type="project" value="InterPro"/>
</dbReference>
<keyword evidence="9" id="KW-1185">Reference proteome</keyword>
<dbReference type="SUPFAM" id="SSF54452">
    <property type="entry name" value="MHC antigen-recognition domain"/>
    <property type="match status" value="2"/>
</dbReference>
<dbReference type="SUPFAM" id="SSF48726">
    <property type="entry name" value="Immunoglobulin"/>
    <property type="match status" value="2"/>
</dbReference>
<dbReference type="PANTHER" id="PTHR19944">
    <property type="entry name" value="MHC CLASS II-RELATED"/>
    <property type="match status" value="1"/>
</dbReference>
<dbReference type="PANTHER" id="PTHR19944:SF99">
    <property type="entry name" value="HLA CLASS II HISTOCOMPATIBILITY ANTIGEN, DRB1 BETA CHAIN"/>
    <property type="match status" value="1"/>
</dbReference>
<protein>
    <submittedName>
        <fullName evidence="10">Uncharacterized protein LOC114448368</fullName>
    </submittedName>
</protein>
<dbReference type="InterPro" id="IPR000353">
    <property type="entry name" value="MHC_II_b_N"/>
</dbReference>
<evidence type="ECO:0000256" key="2">
    <source>
        <dbReference type="ARBA" id="ARBA00022692"/>
    </source>
</evidence>
<feature type="transmembrane region" description="Helical" evidence="6">
    <location>
        <begin position="213"/>
        <end position="234"/>
    </location>
</feature>
<dbReference type="SMART" id="SM00921">
    <property type="entry name" value="MHC_II_beta"/>
    <property type="match status" value="2"/>
</dbReference>
<feature type="chain" id="PRO_5027907475" evidence="7">
    <location>
        <begin position="22"/>
        <end position="542"/>
    </location>
</feature>
<feature type="signal peptide" evidence="7">
    <location>
        <begin position="1"/>
        <end position="21"/>
    </location>
</feature>
<dbReference type="InterPro" id="IPR013783">
    <property type="entry name" value="Ig-like_fold"/>
</dbReference>
<dbReference type="Pfam" id="PF07654">
    <property type="entry name" value="C1-set"/>
    <property type="match status" value="2"/>
</dbReference>
<keyword evidence="5" id="KW-0325">Glycoprotein</keyword>
<reference evidence="10" key="1">
    <citation type="submission" date="2025-08" db="UniProtKB">
        <authorList>
            <consortium name="RefSeq"/>
        </authorList>
    </citation>
    <scope>IDENTIFICATION</scope>
</reference>
<proteinExistence type="predicted"/>
<keyword evidence="7" id="KW-0732">Signal</keyword>
<dbReference type="InterPro" id="IPR007110">
    <property type="entry name" value="Ig-like_dom"/>
</dbReference>
<keyword evidence="4" id="KW-1015">Disulfide bond</keyword>
<dbReference type="PROSITE" id="PS50835">
    <property type="entry name" value="IG_LIKE"/>
    <property type="match status" value="2"/>
</dbReference>
<evidence type="ECO:0000256" key="4">
    <source>
        <dbReference type="ARBA" id="ARBA00023157"/>
    </source>
</evidence>
<dbReference type="SMART" id="SM00407">
    <property type="entry name" value="IGc1"/>
    <property type="match status" value="2"/>
</dbReference>
<evidence type="ECO:0000259" key="8">
    <source>
        <dbReference type="PROSITE" id="PS50835"/>
    </source>
</evidence>
<dbReference type="InterPro" id="IPR036179">
    <property type="entry name" value="Ig-like_dom_sf"/>
</dbReference>
<dbReference type="InterPro" id="IPR011162">
    <property type="entry name" value="MHC_I/II-like_Ag-recog"/>
</dbReference>